<dbReference type="GO" id="GO:0004519">
    <property type="term" value="F:endonuclease activity"/>
    <property type="evidence" value="ECO:0007669"/>
    <property type="project" value="UniProtKB-KW"/>
</dbReference>
<evidence type="ECO:0000256" key="2">
    <source>
        <dbReference type="ARBA" id="ARBA00022670"/>
    </source>
</evidence>
<evidence type="ECO:0000256" key="1">
    <source>
        <dbReference type="ARBA" id="ARBA00012493"/>
    </source>
</evidence>
<dbReference type="InterPro" id="IPR043502">
    <property type="entry name" value="DNA/RNA_pol_sf"/>
</dbReference>
<keyword evidence="2" id="KW-0645">Protease</keyword>
<keyword evidence="4" id="KW-0548">Nucleotidyltransferase</keyword>
<protein>
    <recommendedName>
        <fullName evidence="1">RNA-directed DNA polymerase</fullName>
        <ecNumber evidence="1">2.7.7.49</ecNumber>
    </recommendedName>
</protein>
<dbReference type="InterPro" id="IPR041588">
    <property type="entry name" value="Integrase_H2C2"/>
</dbReference>
<dbReference type="AlphaFoldDB" id="A0AAQ3SR09"/>
<dbReference type="InterPro" id="IPR050951">
    <property type="entry name" value="Retrovirus_Pol_polyprotein"/>
</dbReference>
<dbReference type="CDD" id="cd01647">
    <property type="entry name" value="RT_LTR"/>
    <property type="match status" value="1"/>
</dbReference>
<proteinExistence type="predicted"/>
<evidence type="ECO:0000313" key="13">
    <source>
        <dbReference type="Proteomes" id="UP001341281"/>
    </source>
</evidence>
<evidence type="ECO:0000256" key="8">
    <source>
        <dbReference type="ARBA" id="ARBA00022918"/>
    </source>
</evidence>
<dbReference type="FunFam" id="3.30.70.270:FF:000020">
    <property type="entry name" value="Transposon Tf2-6 polyprotein-like Protein"/>
    <property type="match status" value="1"/>
</dbReference>
<dbReference type="PROSITE" id="PS50878">
    <property type="entry name" value="RT_POL"/>
    <property type="match status" value="1"/>
</dbReference>
<name>A0AAQ3SR09_PASNO</name>
<dbReference type="InterPro" id="IPR041373">
    <property type="entry name" value="RT_RNaseH"/>
</dbReference>
<dbReference type="Gene3D" id="1.10.340.70">
    <property type="match status" value="1"/>
</dbReference>
<dbReference type="SUPFAM" id="SSF53098">
    <property type="entry name" value="Ribonuclease H-like"/>
    <property type="match status" value="1"/>
</dbReference>
<dbReference type="GO" id="GO:0006508">
    <property type="term" value="P:proteolysis"/>
    <property type="evidence" value="ECO:0007669"/>
    <property type="project" value="UniProtKB-KW"/>
</dbReference>
<dbReference type="InterPro" id="IPR021109">
    <property type="entry name" value="Peptidase_aspartic_dom_sf"/>
</dbReference>
<keyword evidence="6" id="KW-0255">Endonuclease</keyword>
<keyword evidence="3" id="KW-0808">Transferase</keyword>
<dbReference type="GO" id="GO:0003676">
    <property type="term" value="F:nucleic acid binding"/>
    <property type="evidence" value="ECO:0007669"/>
    <property type="project" value="InterPro"/>
</dbReference>
<dbReference type="Gene3D" id="3.30.420.10">
    <property type="entry name" value="Ribonuclease H-like superfamily/Ribonuclease H"/>
    <property type="match status" value="1"/>
</dbReference>
<organism evidence="12 13">
    <name type="scientific">Paspalum notatum var. saurae</name>
    <dbReference type="NCBI Taxonomy" id="547442"/>
    <lineage>
        <taxon>Eukaryota</taxon>
        <taxon>Viridiplantae</taxon>
        <taxon>Streptophyta</taxon>
        <taxon>Embryophyta</taxon>
        <taxon>Tracheophyta</taxon>
        <taxon>Spermatophyta</taxon>
        <taxon>Magnoliopsida</taxon>
        <taxon>Liliopsida</taxon>
        <taxon>Poales</taxon>
        <taxon>Poaceae</taxon>
        <taxon>PACMAD clade</taxon>
        <taxon>Panicoideae</taxon>
        <taxon>Andropogonodae</taxon>
        <taxon>Paspaleae</taxon>
        <taxon>Paspalinae</taxon>
        <taxon>Paspalum</taxon>
    </lineage>
</organism>
<dbReference type="PANTHER" id="PTHR37984">
    <property type="entry name" value="PROTEIN CBG26694"/>
    <property type="match status" value="1"/>
</dbReference>
<dbReference type="EC" id="2.7.7.49" evidence="1"/>
<dbReference type="Gene3D" id="3.10.20.370">
    <property type="match status" value="1"/>
</dbReference>
<dbReference type="PANTHER" id="PTHR37984:SF5">
    <property type="entry name" value="PROTEIN NYNRIN-LIKE"/>
    <property type="match status" value="1"/>
</dbReference>
<sequence>MNSCPLRGKPTASTFSNSVNGPKQPTTTGNRPVASSQSVRQPQQSANKARVNHIDAQDAQQAPGVGIDVILGMDWLSQHGGVIRCSDNTVHLTSPDGTQVSCHAKGATRDPLNFNMEAKALEEIPVVCEYPDVFPEELPGMPPDRDVEFIIDLFPGTAPIAKRPYRMAPAELAELKEQLRELQQKGFIRPSSSPWGAPVLFVTKKDGSMRMCIDYRSLNEVTIKNKYPLPRIDDLFDQLRGAKYFSKIDLRSGYHQLKIREEDIQKTAFVTRYGQYEFTVMPFGLTNAPAYFMNLMNKVFMDGLDKYVVVFIDDILIYSKDAVEHEQHLRVVLEKLRSHQLYAKYGKCEFWLEKVAFLGHIVTAKGVAVDPEKVRAVSEWQQPTNVTEVRSFLGLAGYYRRFIEGFAKIAGPLFALQKKGAKFEWTTACEKSFQELKARLTIAPVLVQPDIFRDFVIYCDVSRQGLGCVLMQDGKVIAYASRKLKDHEQNYPTHDLELAAVVHALKIWRHYLLGNKCQIFTDHRSLKYISTQADLNMRQRRWLELIKDYDLEIHYHPGKANINVHIVHEFQEETLLVQPVLTDQIKQDQKKDEEIQKAIQQIQKEPTTELKIDADGILRFKGRLCVPKTGKTRKTILEEAHNSAYSIHLGSTKMYLDLKQGYWWKGMKADVARHVAQCDTCRRVKAEHQKPAGLLQPLPIPVWKWDEVGMDFVTGLPKTSKGNDSIWVIVDRLTKTAHFLPVRTNYNGARLAKIYIENIVKLYGIPSRIVSDRGTQFTSRFWKSLHEAMGTNLDFSSAYHP</sequence>
<dbReference type="FunFam" id="3.10.20.370:FF:000001">
    <property type="entry name" value="Retrovirus-related Pol polyprotein from transposon 17.6-like protein"/>
    <property type="match status" value="1"/>
</dbReference>
<feature type="domain" description="Integrase catalytic" evidence="11">
    <location>
        <begin position="695"/>
        <end position="801"/>
    </location>
</feature>
<dbReference type="Gene3D" id="2.40.70.10">
    <property type="entry name" value="Acid Proteases"/>
    <property type="match status" value="1"/>
</dbReference>
<dbReference type="GO" id="GO:0003964">
    <property type="term" value="F:RNA-directed DNA polymerase activity"/>
    <property type="evidence" value="ECO:0007669"/>
    <property type="project" value="UniProtKB-KW"/>
</dbReference>
<dbReference type="InterPro" id="IPR001584">
    <property type="entry name" value="Integrase_cat-core"/>
</dbReference>
<dbReference type="GO" id="GO:0015074">
    <property type="term" value="P:DNA integration"/>
    <property type="evidence" value="ECO:0007669"/>
    <property type="project" value="InterPro"/>
</dbReference>
<evidence type="ECO:0000256" key="9">
    <source>
        <dbReference type="SAM" id="MobiDB-lite"/>
    </source>
</evidence>
<dbReference type="Proteomes" id="UP001341281">
    <property type="component" value="Chromosome 02"/>
</dbReference>
<dbReference type="Pfam" id="PF17917">
    <property type="entry name" value="RT_RNaseH"/>
    <property type="match status" value="1"/>
</dbReference>
<dbReference type="Pfam" id="PF17921">
    <property type="entry name" value="Integrase_H2C2"/>
    <property type="match status" value="1"/>
</dbReference>
<dbReference type="Gene3D" id="3.30.70.270">
    <property type="match status" value="2"/>
</dbReference>
<dbReference type="InterPro" id="IPR000477">
    <property type="entry name" value="RT_dom"/>
</dbReference>
<evidence type="ECO:0000313" key="12">
    <source>
        <dbReference type="EMBL" id="WVZ59152.1"/>
    </source>
</evidence>
<dbReference type="Pfam" id="PF00078">
    <property type="entry name" value="RVT_1"/>
    <property type="match status" value="1"/>
</dbReference>
<keyword evidence="5" id="KW-0540">Nuclease</keyword>
<dbReference type="InterPro" id="IPR036397">
    <property type="entry name" value="RNaseH_sf"/>
</dbReference>
<reference evidence="12 13" key="1">
    <citation type="submission" date="2024-02" db="EMBL/GenBank/DDBJ databases">
        <title>High-quality chromosome-scale genome assembly of Pensacola bahiagrass (Paspalum notatum Flugge var. saurae).</title>
        <authorList>
            <person name="Vega J.M."/>
            <person name="Podio M."/>
            <person name="Orjuela J."/>
            <person name="Siena L.A."/>
            <person name="Pessino S.C."/>
            <person name="Combes M.C."/>
            <person name="Mariac C."/>
            <person name="Albertini E."/>
            <person name="Pupilli F."/>
            <person name="Ortiz J.P.A."/>
            <person name="Leblanc O."/>
        </authorList>
    </citation>
    <scope>NUCLEOTIDE SEQUENCE [LARGE SCALE GENOMIC DNA]</scope>
    <source>
        <strain evidence="12">R1</strain>
        <tissue evidence="12">Leaf</tissue>
    </source>
</reference>
<keyword evidence="13" id="KW-1185">Reference proteome</keyword>
<evidence type="ECO:0000259" key="10">
    <source>
        <dbReference type="PROSITE" id="PS50878"/>
    </source>
</evidence>
<feature type="compositionally biased region" description="Polar residues" evidence="9">
    <location>
        <begin position="11"/>
        <end position="47"/>
    </location>
</feature>
<evidence type="ECO:0000256" key="4">
    <source>
        <dbReference type="ARBA" id="ARBA00022695"/>
    </source>
</evidence>
<dbReference type="SUPFAM" id="SSF56672">
    <property type="entry name" value="DNA/RNA polymerases"/>
    <property type="match status" value="1"/>
</dbReference>
<evidence type="ECO:0000256" key="3">
    <source>
        <dbReference type="ARBA" id="ARBA00022679"/>
    </source>
</evidence>
<feature type="domain" description="Reverse transcriptase" evidence="10">
    <location>
        <begin position="183"/>
        <end position="362"/>
    </location>
</feature>
<dbReference type="CDD" id="cd09274">
    <property type="entry name" value="RNase_HI_RT_Ty3"/>
    <property type="match status" value="1"/>
</dbReference>
<dbReference type="Pfam" id="PF08284">
    <property type="entry name" value="RVP_2"/>
    <property type="match status" value="1"/>
</dbReference>
<keyword evidence="8" id="KW-0695">RNA-directed DNA polymerase</keyword>
<dbReference type="Gene3D" id="3.10.10.10">
    <property type="entry name" value="HIV Type 1 Reverse Transcriptase, subunit A, domain 1"/>
    <property type="match status" value="1"/>
</dbReference>
<evidence type="ECO:0000259" key="11">
    <source>
        <dbReference type="PROSITE" id="PS50994"/>
    </source>
</evidence>
<accession>A0AAQ3SR09</accession>
<dbReference type="EMBL" id="CP144746">
    <property type="protein sequence ID" value="WVZ59152.1"/>
    <property type="molecule type" value="Genomic_DNA"/>
</dbReference>
<evidence type="ECO:0000256" key="6">
    <source>
        <dbReference type="ARBA" id="ARBA00022759"/>
    </source>
</evidence>
<keyword evidence="7" id="KW-0378">Hydrolase</keyword>
<dbReference type="InterPro" id="IPR012337">
    <property type="entry name" value="RNaseH-like_sf"/>
</dbReference>
<gene>
    <name evidence="12" type="ORF">U9M48_009344</name>
</gene>
<dbReference type="FunFam" id="3.10.10.10:FF:000007">
    <property type="entry name" value="Retrovirus-related Pol polyprotein from transposon 17.6-like Protein"/>
    <property type="match status" value="1"/>
</dbReference>
<evidence type="ECO:0000256" key="5">
    <source>
        <dbReference type="ARBA" id="ARBA00022722"/>
    </source>
</evidence>
<evidence type="ECO:0000256" key="7">
    <source>
        <dbReference type="ARBA" id="ARBA00022801"/>
    </source>
</evidence>
<dbReference type="PROSITE" id="PS50994">
    <property type="entry name" value="INTEGRASE"/>
    <property type="match status" value="1"/>
</dbReference>
<dbReference type="GO" id="GO:0008233">
    <property type="term" value="F:peptidase activity"/>
    <property type="evidence" value="ECO:0007669"/>
    <property type="project" value="UniProtKB-KW"/>
</dbReference>
<feature type="region of interest" description="Disordered" evidence="9">
    <location>
        <begin position="1"/>
        <end position="50"/>
    </location>
</feature>
<dbReference type="InterPro" id="IPR043128">
    <property type="entry name" value="Rev_trsase/Diguanyl_cyclase"/>
</dbReference>